<protein>
    <submittedName>
        <fullName evidence="1">Uncharacterized protein</fullName>
    </submittedName>
</protein>
<dbReference type="EMBL" id="GBXM01097520">
    <property type="protein sequence ID" value="JAH11057.1"/>
    <property type="molecule type" value="Transcribed_RNA"/>
</dbReference>
<reference evidence="1" key="1">
    <citation type="submission" date="2014-11" db="EMBL/GenBank/DDBJ databases">
        <authorList>
            <person name="Amaro Gonzalez C."/>
        </authorList>
    </citation>
    <scope>NUCLEOTIDE SEQUENCE</scope>
</reference>
<name>A0A0E9Q3F0_ANGAN</name>
<organism evidence="1">
    <name type="scientific">Anguilla anguilla</name>
    <name type="common">European freshwater eel</name>
    <name type="synonym">Muraena anguilla</name>
    <dbReference type="NCBI Taxonomy" id="7936"/>
    <lineage>
        <taxon>Eukaryota</taxon>
        <taxon>Metazoa</taxon>
        <taxon>Chordata</taxon>
        <taxon>Craniata</taxon>
        <taxon>Vertebrata</taxon>
        <taxon>Euteleostomi</taxon>
        <taxon>Actinopterygii</taxon>
        <taxon>Neopterygii</taxon>
        <taxon>Teleostei</taxon>
        <taxon>Anguilliformes</taxon>
        <taxon>Anguillidae</taxon>
        <taxon>Anguilla</taxon>
    </lineage>
</organism>
<accession>A0A0E9Q3F0</accession>
<proteinExistence type="predicted"/>
<dbReference type="AlphaFoldDB" id="A0A0E9Q3F0"/>
<sequence length="23" mass="2748">MIHRQVQRFVPSFLLFLVSGFIL</sequence>
<evidence type="ECO:0000313" key="1">
    <source>
        <dbReference type="EMBL" id="JAH11057.1"/>
    </source>
</evidence>
<reference evidence="1" key="2">
    <citation type="journal article" date="2015" name="Fish Shellfish Immunol.">
        <title>Early steps in the European eel (Anguilla anguilla)-Vibrio vulnificus interaction in the gills: Role of the RtxA13 toxin.</title>
        <authorList>
            <person name="Callol A."/>
            <person name="Pajuelo D."/>
            <person name="Ebbesson L."/>
            <person name="Teles M."/>
            <person name="MacKenzie S."/>
            <person name="Amaro C."/>
        </authorList>
    </citation>
    <scope>NUCLEOTIDE SEQUENCE</scope>
</reference>